<protein>
    <submittedName>
        <fullName evidence="1">Uncharacterized protein</fullName>
    </submittedName>
</protein>
<reference evidence="1 2" key="1">
    <citation type="submission" date="2015-06" db="EMBL/GenBank/DDBJ databases">
        <title>Comparative genome analysis of nirS-carrying Bradyrhizobium sp. strains.</title>
        <authorList>
            <person name="Ishii S."/>
            <person name="Jang J."/>
            <person name="Nishizawa T."/>
            <person name="Senoo K."/>
        </authorList>
    </citation>
    <scope>NUCLEOTIDE SEQUENCE [LARGE SCALE GENOMIC DNA]</scope>
    <source>
        <strain evidence="1 2">TSA1</strain>
    </source>
</reference>
<dbReference type="EMBL" id="LFJC01000003">
    <property type="protein sequence ID" value="PIT04789.1"/>
    <property type="molecule type" value="Genomic_DNA"/>
</dbReference>
<gene>
    <name evidence="1" type="ORF">TSA1_31605</name>
</gene>
<accession>A0A2M6UJQ0</accession>
<dbReference type="AlphaFoldDB" id="A0A2M6UJQ0"/>
<name>A0A2M6UJQ0_9BRAD</name>
<proteinExistence type="predicted"/>
<dbReference type="Proteomes" id="UP000228930">
    <property type="component" value="Unassembled WGS sequence"/>
</dbReference>
<evidence type="ECO:0000313" key="2">
    <source>
        <dbReference type="Proteomes" id="UP000228930"/>
    </source>
</evidence>
<keyword evidence="2" id="KW-1185">Reference proteome</keyword>
<comment type="caution">
    <text evidence="1">The sequence shown here is derived from an EMBL/GenBank/DDBJ whole genome shotgun (WGS) entry which is preliminary data.</text>
</comment>
<organism evidence="1 2">
    <name type="scientific">Bradyrhizobium nitroreducens</name>
    <dbReference type="NCBI Taxonomy" id="709803"/>
    <lineage>
        <taxon>Bacteria</taxon>
        <taxon>Pseudomonadati</taxon>
        <taxon>Pseudomonadota</taxon>
        <taxon>Alphaproteobacteria</taxon>
        <taxon>Hyphomicrobiales</taxon>
        <taxon>Nitrobacteraceae</taxon>
        <taxon>Bradyrhizobium</taxon>
    </lineage>
</organism>
<evidence type="ECO:0000313" key="1">
    <source>
        <dbReference type="EMBL" id="PIT04789.1"/>
    </source>
</evidence>
<sequence>MELGRIIKSAKCHLFWVIVSFCNRFSGWQPCWRISDLNEDDYRSMRKIDAVDVIRTWSFGLTMAAYPTMDSFEHLR</sequence>